<comment type="function">
    <text evidence="9">Acts as a magnesium transporter.</text>
</comment>
<dbReference type="InterPro" id="IPR046342">
    <property type="entry name" value="CBS_dom_sf"/>
</dbReference>
<dbReference type="GO" id="GO:0005886">
    <property type="term" value="C:plasma membrane"/>
    <property type="evidence" value="ECO:0007669"/>
    <property type="project" value="UniProtKB-SubCell"/>
</dbReference>
<dbReference type="Gene3D" id="3.10.580.10">
    <property type="entry name" value="CBS-domain"/>
    <property type="match status" value="1"/>
</dbReference>
<name>A0A238L375_9RHOB</name>
<dbReference type="InterPro" id="IPR006668">
    <property type="entry name" value="Mg_transptr_MgtE_intracell_dom"/>
</dbReference>
<dbReference type="SMART" id="SM00116">
    <property type="entry name" value="CBS"/>
    <property type="match status" value="2"/>
</dbReference>
<dbReference type="InterPro" id="IPR006667">
    <property type="entry name" value="SLC41_membr_dom"/>
</dbReference>
<feature type="transmembrane region" description="Helical" evidence="9">
    <location>
        <begin position="416"/>
        <end position="439"/>
    </location>
</feature>
<keyword evidence="7 9" id="KW-0472">Membrane</keyword>
<keyword evidence="12" id="KW-1185">Reference proteome</keyword>
<keyword evidence="9" id="KW-0479">Metal-binding</keyword>
<dbReference type="InterPro" id="IPR006669">
    <property type="entry name" value="MgtE_transporter"/>
</dbReference>
<dbReference type="GO" id="GO:0015095">
    <property type="term" value="F:magnesium ion transmembrane transporter activity"/>
    <property type="evidence" value="ECO:0007669"/>
    <property type="project" value="UniProtKB-UniRule"/>
</dbReference>
<feature type="transmembrane region" description="Helical" evidence="9">
    <location>
        <begin position="352"/>
        <end position="372"/>
    </location>
</feature>
<evidence type="ECO:0000256" key="3">
    <source>
        <dbReference type="ARBA" id="ARBA00022448"/>
    </source>
</evidence>
<gene>
    <name evidence="11" type="ORF">MAA8898_04095</name>
</gene>
<dbReference type="NCBIfam" id="TIGR00400">
    <property type="entry name" value="mgtE"/>
    <property type="match status" value="1"/>
</dbReference>
<keyword evidence="9" id="KW-1003">Cell membrane</keyword>
<dbReference type="Gene3D" id="1.10.357.20">
    <property type="entry name" value="SLC41 divalent cation transporters, integral membrane domain"/>
    <property type="match status" value="1"/>
</dbReference>
<evidence type="ECO:0000256" key="8">
    <source>
        <dbReference type="PROSITE-ProRule" id="PRU00703"/>
    </source>
</evidence>
<comment type="subunit">
    <text evidence="9">Homodimer.</text>
</comment>
<keyword evidence="6 9" id="KW-1133">Transmembrane helix</keyword>
<feature type="transmembrane region" description="Helical" evidence="9">
    <location>
        <begin position="302"/>
        <end position="322"/>
    </location>
</feature>
<dbReference type="PANTHER" id="PTHR43773">
    <property type="entry name" value="MAGNESIUM TRANSPORTER MGTE"/>
    <property type="match status" value="1"/>
</dbReference>
<dbReference type="OrthoDB" id="9790355at2"/>
<keyword evidence="8" id="KW-0129">CBS domain</keyword>
<evidence type="ECO:0000256" key="1">
    <source>
        <dbReference type="ARBA" id="ARBA00004141"/>
    </source>
</evidence>
<keyword evidence="5 9" id="KW-0460">Magnesium</keyword>
<dbReference type="Pfam" id="PF01769">
    <property type="entry name" value="MgtE"/>
    <property type="match status" value="1"/>
</dbReference>
<dbReference type="InterPro" id="IPR038076">
    <property type="entry name" value="MgtE_N_sf"/>
</dbReference>
<organism evidence="11 12">
    <name type="scientific">Maliponia aquimaris</name>
    <dbReference type="NCBI Taxonomy" id="1673631"/>
    <lineage>
        <taxon>Bacteria</taxon>
        <taxon>Pseudomonadati</taxon>
        <taxon>Pseudomonadota</taxon>
        <taxon>Alphaproteobacteria</taxon>
        <taxon>Rhodobacterales</taxon>
        <taxon>Paracoccaceae</taxon>
        <taxon>Maliponia</taxon>
    </lineage>
</organism>
<dbReference type="SUPFAM" id="SSF54631">
    <property type="entry name" value="CBS-domain pair"/>
    <property type="match status" value="1"/>
</dbReference>
<sequence>MALINLPPGDASVDAIDEFAKSAHVIDLAAWLDQLPLSAAQQHLSRLPLVRRAEAFENLPLNTQLGLARAMTQAELAEIVTEMDADDRADLFNRLTADEQQHLLADLAPEDRDDIRALSSHDEGSVGALMTTDYASLSEGMTAAEAIASLRRDAPGKETIYRSYILDGGHRLIGSIRLHELILAEDDMPVREIMDPAPISIAVDAGQEDAAKTIERYDLLALPVVDGAGRLVGIVTHDDAADAMRAETTQDFQKISTVLPFTQSLREAGIGVLYSKRIVWLALLVLGNLFSGAGIAHSEEMILAYVALVFFLPLLIDSSGNAGSQSATLMVRALATGDVALSDWRDLILRELLIATALGATMALVVLPIGAWRGGPEIALVVGLTMFLVVIVGSLVGMSLPFLLSRLRFDPATASGPLVTTISDGVGVLVYFTIATAVLSP</sequence>
<dbReference type="Gene3D" id="1.25.60.10">
    <property type="entry name" value="MgtE N-terminal domain-like"/>
    <property type="match status" value="1"/>
</dbReference>
<dbReference type="SMART" id="SM00924">
    <property type="entry name" value="MgtE_N"/>
    <property type="match status" value="1"/>
</dbReference>
<dbReference type="Proteomes" id="UP000207598">
    <property type="component" value="Unassembled WGS sequence"/>
</dbReference>
<evidence type="ECO:0000256" key="7">
    <source>
        <dbReference type="ARBA" id="ARBA00023136"/>
    </source>
</evidence>
<comment type="subcellular location">
    <subcellularLocation>
        <location evidence="9">Cell membrane</location>
        <topology evidence="9">Multi-pass membrane protein</topology>
    </subcellularLocation>
    <subcellularLocation>
        <location evidence="1">Membrane</location>
        <topology evidence="1">Multi-pass membrane protein</topology>
    </subcellularLocation>
</comment>
<protein>
    <recommendedName>
        <fullName evidence="9">Magnesium transporter MgtE</fullName>
    </recommendedName>
</protein>
<dbReference type="PANTHER" id="PTHR43773:SF1">
    <property type="entry name" value="MAGNESIUM TRANSPORTER MGTE"/>
    <property type="match status" value="1"/>
</dbReference>
<dbReference type="AlphaFoldDB" id="A0A238L375"/>
<dbReference type="RefSeq" id="WP_094022848.1">
    <property type="nucleotide sequence ID" value="NZ_FXYF01000014.1"/>
</dbReference>
<proteinExistence type="inferred from homology"/>
<keyword evidence="4 9" id="KW-0812">Transmembrane</keyword>
<feature type="transmembrane region" description="Helical" evidence="9">
    <location>
        <begin position="378"/>
        <end position="404"/>
    </location>
</feature>
<dbReference type="SUPFAM" id="SSF161093">
    <property type="entry name" value="MgtE membrane domain-like"/>
    <property type="match status" value="1"/>
</dbReference>
<evidence type="ECO:0000313" key="12">
    <source>
        <dbReference type="Proteomes" id="UP000207598"/>
    </source>
</evidence>
<feature type="domain" description="CBS" evidence="10">
    <location>
        <begin position="194"/>
        <end position="252"/>
    </location>
</feature>
<keyword evidence="3 9" id="KW-0813">Transport</keyword>
<comment type="similarity">
    <text evidence="2 9">Belongs to the SLC41A transporter family.</text>
</comment>
<evidence type="ECO:0000256" key="4">
    <source>
        <dbReference type="ARBA" id="ARBA00022692"/>
    </source>
</evidence>
<feature type="transmembrane region" description="Helical" evidence="9">
    <location>
        <begin position="278"/>
        <end position="296"/>
    </location>
</feature>
<dbReference type="Pfam" id="PF03448">
    <property type="entry name" value="MgtE_N"/>
    <property type="match status" value="1"/>
</dbReference>
<dbReference type="InterPro" id="IPR000644">
    <property type="entry name" value="CBS_dom"/>
</dbReference>
<dbReference type="PROSITE" id="PS51371">
    <property type="entry name" value="CBS"/>
    <property type="match status" value="1"/>
</dbReference>
<accession>A0A238L375</accession>
<dbReference type="GO" id="GO:0046872">
    <property type="term" value="F:metal ion binding"/>
    <property type="evidence" value="ECO:0007669"/>
    <property type="project" value="UniProtKB-KW"/>
</dbReference>
<dbReference type="Pfam" id="PF00571">
    <property type="entry name" value="CBS"/>
    <property type="match status" value="2"/>
</dbReference>
<reference evidence="11 12" key="1">
    <citation type="submission" date="2017-05" db="EMBL/GenBank/DDBJ databases">
        <authorList>
            <person name="Song R."/>
            <person name="Chenine A.L."/>
            <person name="Ruprecht R.M."/>
        </authorList>
    </citation>
    <scope>NUCLEOTIDE SEQUENCE [LARGE SCALE GENOMIC DNA]</scope>
    <source>
        <strain evidence="11 12">CECT 8898</strain>
    </source>
</reference>
<evidence type="ECO:0000256" key="5">
    <source>
        <dbReference type="ARBA" id="ARBA00022842"/>
    </source>
</evidence>
<evidence type="ECO:0000259" key="10">
    <source>
        <dbReference type="PROSITE" id="PS51371"/>
    </source>
</evidence>
<dbReference type="EMBL" id="FXYF01000014">
    <property type="protein sequence ID" value="SMX48786.1"/>
    <property type="molecule type" value="Genomic_DNA"/>
</dbReference>
<evidence type="ECO:0000256" key="2">
    <source>
        <dbReference type="ARBA" id="ARBA00009749"/>
    </source>
</evidence>
<dbReference type="InterPro" id="IPR036739">
    <property type="entry name" value="SLC41_membr_dom_sf"/>
</dbReference>
<dbReference type="SUPFAM" id="SSF158791">
    <property type="entry name" value="MgtE N-terminal domain-like"/>
    <property type="match status" value="1"/>
</dbReference>
<evidence type="ECO:0000256" key="9">
    <source>
        <dbReference type="RuleBase" id="RU362011"/>
    </source>
</evidence>
<dbReference type="CDD" id="cd04606">
    <property type="entry name" value="CBS_pair_Mg_transporter"/>
    <property type="match status" value="1"/>
</dbReference>
<evidence type="ECO:0000256" key="6">
    <source>
        <dbReference type="ARBA" id="ARBA00022989"/>
    </source>
</evidence>
<evidence type="ECO:0000313" key="11">
    <source>
        <dbReference type="EMBL" id="SMX48786.1"/>
    </source>
</evidence>